<dbReference type="InterPro" id="IPR013785">
    <property type="entry name" value="Aldolase_TIM"/>
</dbReference>
<dbReference type="InterPro" id="IPR007197">
    <property type="entry name" value="rSAM"/>
</dbReference>
<dbReference type="SFLD" id="SFLDG01384">
    <property type="entry name" value="thioether_bond_formation_requi"/>
    <property type="match status" value="1"/>
</dbReference>
<comment type="caution">
    <text evidence="8">The sequence shown here is derived from an EMBL/GenBank/DDBJ whole genome shotgun (WGS) entry which is preliminary data.</text>
</comment>
<comment type="cofactor">
    <cofactor evidence="1">
        <name>[4Fe-4S] cluster</name>
        <dbReference type="ChEBI" id="CHEBI:49883"/>
    </cofactor>
</comment>
<name>A0A318EV16_9FIRM</name>
<dbReference type="Pfam" id="PF04055">
    <property type="entry name" value="Radical_SAM"/>
    <property type="match status" value="1"/>
</dbReference>
<evidence type="ECO:0000313" key="8">
    <source>
        <dbReference type="EMBL" id="PXV93352.1"/>
    </source>
</evidence>
<dbReference type="GO" id="GO:0016491">
    <property type="term" value="F:oxidoreductase activity"/>
    <property type="evidence" value="ECO:0007669"/>
    <property type="project" value="InterPro"/>
</dbReference>
<dbReference type="CDD" id="cd01335">
    <property type="entry name" value="Radical_SAM"/>
    <property type="match status" value="1"/>
</dbReference>
<protein>
    <submittedName>
        <fullName evidence="8">Radical SAM protein with 4Fe4S-binding SPASM domain</fullName>
    </submittedName>
</protein>
<dbReference type="NCBIfam" id="TIGR04085">
    <property type="entry name" value="rSAM_more_4Fe4S"/>
    <property type="match status" value="1"/>
</dbReference>
<dbReference type="InterPro" id="IPR058240">
    <property type="entry name" value="rSAM_sf"/>
</dbReference>
<dbReference type="SFLD" id="SFLDG01067">
    <property type="entry name" value="SPASM/twitch_domain_containing"/>
    <property type="match status" value="1"/>
</dbReference>
<dbReference type="Gene3D" id="3.20.20.70">
    <property type="entry name" value="Aldolase class I"/>
    <property type="match status" value="1"/>
</dbReference>
<keyword evidence="5" id="KW-0411">Iron-sulfur</keyword>
<reference evidence="8 9" key="1">
    <citation type="submission" date="2018-05" db="EMBL/GenBank/DDBJ databases">
        <title>Genomic Encyclopedia of Type Strains, Phase IV (KMG-IV): sequencing the most valuable type-strain genomes for metagenomic binning, comparative biology and taxonomic classification.</title>
        <authorList>
            <person name="Goeker M."/>
        </authorList>
    </citation>
    <scope>NUCLEOTIDE SEQUENCE [LARGE SCALE GENOMIC DNA]</scope>
    <source>
        <strain evidence="8 9">DSM 28816</strain>
    </source>
</reference>
<dbReference type="PANTHER" id="PTHR43273">
    <property type="entry name" value="ANAEROBIC SULFATASE-MATURATING ENZYME HOMOLOG ASLB-RELATED"/>
    <property type="match status" value="1"/>
</dbReference>
<dbReference type="Proteomes" id="UP000247523">
    <property type="component" value="Unassembled WGS sequence"/>
</dbReference>
<organism evidence="8 9">
    <name type="scientific">Lachnotalea glycerini</name>
    <dbReference type="NCBI Taxonomy" id="1763509"/>
    <lineage>
        <taxon>Bacteria</taxon>
        <taxon>Bacillati</taxon>
        <taxon>Bacillota</taxon>
        <taxon>Clostridia</taxon>
        <taxon>Lachnospirales</taxon>
        <taxon>Lachnospiraceae</taxon>
        <taxon>Lachnotalea</taxon>
    </lineage>
</organism>
<keyword evidence="3" id="KW-0479">Metal-binding</keyword>
<comment type="similarity">
    <text evidence="6">Belongs to the radical SAM superfamily. Anaerobic sulfatase-maturating enzyme family.</text>
</comment>
<keyword evidence="2" id="KW-0949">S-adenosyl-L-methionine</keyword>
<dbReference type="InterPro" id="IPR023885">
    <property type="entry name" value="4Fe4S-binding_SPASM_dom"/>
</dbReference>
<evidence type="ECO:0000256" key="1">
    <source>
        <dbReference type="ARBA" id="ARBA00001966"/>
    </source>
</evidence>
<gene>
    <name evidence="8" type="ORF">C8E03_102120</name>
</gene>
<evidence type="ECO:0000256" key="3">
    <source>
        <dbReference type="ARBA" id="ARBA00022723"/>
    </source>
</evidence>
<keyword evidence="4" id="KW-0408">Iron</keyword>
<dbReference type="GO" id="GO:0046872">
    <property type="term" value="F:metal ion binding"/>
    <property type="evidence" value="ECO:0007669"/>
    <property type="project" value="UniProtKB-KW"/>
</dbReference>
<evidence type="ECO:0000313" key="9">
    <source>
        <dbReference type="Proteomes" id="UP000247523"/>
    </source>
</evidence>
<proteinExistence type="inferred from homology"/>
<evidence type="ECO:0000259" key="7">
    <source>
        <dbReference type="PROSITE" id="PS51918"/>
    </source>
</evidence>
<dbReference type="PANTHER" id="PTHR43273:SF3">
    <property type="entry name" value="ANAEROBIC SULFATASE-MATURATING ENZYME HOMOLOG ASLB-RELATED"/>
    <property type="match status" value="1"/>
</dbReference>
<dbReference type="GO" id="GO:0051536">
    <property type="term" value="F:iron-sulfur cluster binding"/>
    <property type="evidence" value="ECO:0007669"/>
    <property type="project" value="UniProtKB-KW"/>
</dbReference>
<dbReference type="Pfam" id="PF13186">
    <property type="entry name" value="SPASM"/>
    <property type="match status" value="1"/>
</dbReference>
<dbReference type="SUPFAM" id="SSF102114">
    <property type="entry name" value="Radical SAM enzymes"/>
    <property type="match status" value="1"/>
</dbReference>
<feature type="domain" description="Radical SAM core" evidence="7">
    <location>
        <begin position="12"/>
        <end position="223"/>
    </location>
</feature>
<dbReference type="AlphaFoldDB" id="A0A318EV16"/>
<evidence type="ECO:0000256" key="2">
    <source>
        <dbReference type="ARBA" id="ARBA00022691"/>
    </source>
</evidence>
<dbReference type="EMBL" id="QICS01000002">
    <property type="protein sequence ID" value="PXV93352.1"/>
    <property type="molecule type" value="Genomic_DNA"/>
</dbReference>
<dbReference type="PROSITE" id="PS51918">
    <property type="entry name" value="RADICAL_SAM"/>
    <property type="match status" value="1"/>
</dbReference>
<accession>A0A318EV16</accession>
<evidence type="ECO:0000256" key="6">
    <source>
        <dbReference type="ARBA" id="ARBA00023601"/>
    </source>
</evidence>
<dbReference type="InterPro" id="IPR023867">
    <property type="entry name" value="Sulphatase_maturase_rSAM"/>
</dbReference>
<evidence type="ECO:0000256" key="5">
    <source>
        <dbReference type="ARBA" id="ARBA00023014"/>
    </source>
</evidence>
<sequence length="405" mass="47720">MQKLFAYDENEGKSMNNFTLYMTTDCNFKCRYCYENYQEQYYLTEEILLKIIDFIMNYENKEKLSLSFLGGEPLLRKDLIYQAVNYIKEHYSDRIVKYYITTNASLIDNQFIKFMKDNEFTIRLSFDGNKSTHELNRVKKDGISCYEKILANINEIEKQKLPYSVRMTIVENTISSMFSNICFLHENNLNNICMIMDVNLKFTKEVYTDFEKQVEMILDYYIQEHMNNNIFSIDQIDGKIFNFLCDFGNCFSMCDAGIQSYKIMPDGNIYPCAFVTNNKEFIIGNISEGINTDRAKELVLLNYDKEDLKCKKCNIRDFCHGMKCGYMNYICTGKVNIPSDAECQCEQIFYIAVEKLIKFYLEQNNLEVEKKLGKFIEFIGKSGLELSTYGKQVERKLRNDAKCKR</sequence>
<evidence type="ECO:0000256" key="4">
    <source>
        <dbReference type="ARBA" id="ARBA00023004"/>
    </source>
</evidence>
<dbReference type="SFLD" id="SFLDG01386">
    <property type="entry name" value="main_SPASM_domain-containing"/>
    <property type="match status" value="1"/>
</dbReference>
<dbReference type="SFLD" id="SFLDS00029">
    <property type="entry name" value="Radical_SAM"/>
    <property type="match status" value="1"/>
</dbReference>